<sequence length="341" mass="38792">MPSLAELPTTFKQPSTRHSLSFKDGNIALLAKGQYFLVHQGILSRHSAILKSSISDIISSPQTTTSEGIPVLDVQDSPDDLYHFLAALYDGLSELKYDKDSFQVIASVLRLSTRYEVLHLRNQLLRGLTEMWPDNLTEWDLRESNATTESGVYEPRAVIPHPIPVINLARDVNAPQLLPSAFYDLSRYSPARVAQGHVCAKTQELHRLSERDLLALLKGREHASRFLSTFLVNYVEGRNPSPLCIFRRQQFDISRRRACQAAFEGITFEILRDTNDVLSQRSSDPLFALMDAVLMLVRVEDGRWLRPCEFCRADFETVVDNARDEFWALLPQWFAVDPGWT</sequence>
<protein>
    <recommendedName>
        <fullName evidence="1">BTB domain-containing protein</fullName>
    </recommendedName>
</protein>
<dbReference type="AlphaFoldDB" id="A0A9P7RX64"/>
<dbReference type="RefSeq" id="XP_043007545.1">
    <property type="nucleotide sequence ID" value="XM_043155083.1"/>
</dbReference>
<dbReference type="KEGG" id="more:E1B28_010132"/>
<reference evidence="2" key="1">
    <citation type="journal article" date="2021" name="Genome Biol. Evol.">
        <title>The assembled and annotated genome of the fairy-ring fungus Marasmius oreades.</title>
        <authorList>
            <person name="Hiltunen M."/>
            <person name="Ament-Velasquez S.L."/>
            <person name="Johannesson H."/>
        </authorList>
    </citation>
    <scope>NUCLEOTIDE SEQUENCE</scope>
    <source>
        <strain evidence="2">03SP1</strain>
    </source>
</reference>
<feature type="domain" description="BTB" evidence="1">
    <location>
        <begin position="25"/>
        <end position="97"/>
    </location>
</feature>
<evidence type="ECO:0000259" key="1">
    <source>
        <dbReference type="PROSITE" id="PS50097"/>
    </source>
</evidence>
<name>A0A9P7RX64_9AGAR</name>
<keyword evidence="3" id="KW-1185">Reference proteome</keyword>
<gene>
    <name evidence="2" type="ORF">E1B28_010132</name>
</gene>
<dbReference type="Proteomes" id="UP001049176">
    <property type="component" value="Chromosome 6"/>
</dbReference>
<evidence type="ECO:0000313" key="3">
    <source>
        <dbReference type="Proteomes" id="UP001049176"/>
    </source>
</evidence>
<dbReference type="InterPro" id="IPR000210">
    <property type="entry name" value="BTB/POZ_dom"/>
</dbReference>
<dbReference type="PROSITE" id="PS50097">
    <property type="entry name" value="BTB"/>
    <property type="match status" value="1"/>
</dbReference>
<evidence type="ECO:0000313" key="2">
    <source>
        <dbReference type="EMBL" id="KAG7091075.1"/>
    </source>
</evidence>
<comment type="caution">
    <text evidence="2">The sequence shown here is derived from an EMBL/GenBank/DDBJ whole genome shotgun (WGS) entry which is preliminary data.</text>
</comment>
<organism evidence="2 3">
    <name type="scientific">Marasmius oreades</name>
    <name type="common">fairy-ring Marasmius</name>
    <dbReference type="NCBI Taxonomy" id="181124"/>
    <lineage>
        <taxon>Eukaryota</taxon>
        <taxon>Fungi</taxon>
        <taxon>Dikarya</taxon>
        <taxon>Basidiomycota</taxon>
        <taxon>Agaricomycotina</taxon>
        <taxon>Agaricomycetes</taxon>
        <taxon>Agaricomycetidae</taxon>
        <taxon>Agaricales</taxon>
        <taxon>Marasmiineae</taxon>
        <taxon>Marasmiaceae</taxon>
        <taxon>Marasmius</taxon>
    </lineage>
</organism>
<proteinExistence type="predicted"/>
<dbReference type="GeneID" id="66079208"/>
<dbReference type="OrthoDB" id="3235673at2759"/>
<accession>A0A9P7RX64</accession>
<dbReference type="EMBL" id="CM032186">
    <property type="protein sequence ID" value="KAG7091075.1"/>
    <property type="molecule type" value="Genomic_DNA"/>
</dbReference>